<protein>
    <submittedName>
        <fullName evidence="2">Uncharacterized protein</fullName>
    </submittedName>
</protein>
<dbReference type="EMBL" id="LNXX01000005">
    <property type="protein sequence ID" value="KTC93185.1"/>
    <property type="molecule type" value="Genomic_DNA"/>
</dbReference>
<accession>A0A378ISZ9</accession>
<sequence>MRVPFGARLPNKQERELLVKLGFNLDSMEKTGRYYFLNMPDSPRVRCERQTPDFDKVMYNIYYNDISVISINQKTAMYDAYVYFNISAPSVEEALAKNAEITEEEAIAKSTKPVLTKYQKRLADRLSQLVNIIFEDGASRGYGSWIGAQCEHLRKLKAENPGEHDALIASNKQYQELLGMFPDWRDSHNLQARYERMDAGPFAAMSARWY</sequence>
<evidence type="ECO:0000313" key="4">
    <source>
        <dbReference type="Proteomes" id="UP000255316"/>
    </source>
</evidence>
<dbReference type="OrthoDB" id="9965561at2"/>
<dbReference type="EMBL" id="UGNX01000001">
    <property type="protein sequence ID" value="STX35114.1"/>
    <property type="molecule type" value="Genomic_DNA"/>
</dbReference>
<keyword evidence="3" id="KW-1185">Reference proteome</keyword>
<proteinExistence type="predicted"/>
<name>A0A378ISZ9_9GAMM</name>
<dbReference type="RefSeq" id="WP_058463473.1">
    <property type="nucleotide sequence ID" value="NZ_CAAAHQ010000001.1"/>
</dbReference>
<evidence type="ECO:0000313" key="1">
    <source>
        <dbReference type="EMBL" id="KTC93185.1"/>
    </source>
</evidence>
<dbReference type="Proteomes" id="UP000054854">
    <property type="component" value="Unassembled WGS sequence"/>
</dbReference>
<organism evidence="2 4">
    <name type="scientific">Legionella cincinnatiensis</name>
    <dbReference type="NCBI Taxonomy" id="28085"/>
    <lineage>
        <taxon>Bacteria</taxon>
        <taxon>Pseudomonadati</taxon>
        <taxon>Pseudomonadota</taxon>
        <taxon>Gammaproteobacteria</taxon>
        <taxon>Legionellales</taxon>
        <taxon>Legionellaceae</taxon>
        <taxon>Legionella</taxon>
    </lineage>
</organism>
<dbReference type="Proteomes" id="UP000255316">
    <property type="component" value="Unassembled WGS sequence"/>
</dbReference>
<evidence type="ECO:0000313" key="2">
    <source>
        <dbReference type="EMBL" id="STX35114.1"/>
    </source>
</evidence>
<reference evidence="1 3" key="1">
    <citation type="submission" date="2015-11" db="EMBL/GenBank/DDBJ databases">
        <title>Genomic analysis of 38 Legionella species identifies large and diverse effector repertoires.</title>
        <authorList>
            <person name="Burstein D."/>
            <person name="Amaro F."/>
            <person name="Zusman T."/>
            <person name="Lifshitz Z."/>
            <person name="Cohen O."/>
            <person name="Gilbert J.A."/>
            <person name="Pupko T."/>
            <person name="Shuman H.A."/>
            <person name="Segal G."/>
        </authorList>
    </citation>
    <scope>NUCLEOTIDE SEQUENCE [LARGE SCALE GENOMIC DNA]</scope>
    <source>
        <strain evidence="1 3">CDC#72-OH-14</strain>
    </source>
</reference>
<gene>
    <name evidence="1" type="ORF">Lcin_0223</name>
    <name evidence="2" type="ORF">NCTC12438_01725</name>
</gene>
<dbReference type="AlphaFoldDB" id="A0A378ISZ9"/>
<reference evidence="2 4" key="2">
    <citation type="submission" date="2018-06" db="EMBL/GenBank/DDBJ databases">
        <authorList>
            <consortium name="Pathogen Informatics"/>
            <person name="Doyle S."/>
        </authorList>
    </citation>
    <scope>NUCLEOTIDE SEQUENCE [LARGE SCALE GENOMIC DNA]</scope>
    <source>
        <strain evidence="2 4">NCTC12438</strain>
    </source>
</reference>
<evidence type="ECO:0000313" key="3">
    <source>
        <dbReference type="Proteomes" id="UP000054854"/>
    </source>
</evidence>